<dbReference type="InterPro" id="IPR003578">
    <property type="entry name" value="Small_GTPase_Rho"/>
</dbReference>
<dbReference type="Proteomes" id="UP000034805">
    <property type="component" value="Unassembled WGS sequence"/>
</dbReference>
<accession>A0A0P7VMW6</accession>
<organism evidence="4 5">
    <name type="scientific">Scleropages formosus</name>
    <name type="common">Asian bonytongue</name>
    <name type="synonym">Osteoglossum formosum</name>
    <dbReference type="NCBI Taxonomy" id="113540"/>
    <lineage>
        <taxon>Eukaryota</taxon>
        <taxon>Metazoa</taxon>
        <taxon>Chordata</taxon>
        <taxon>Craniata</taxon>
        <taxon>Vertebrata</taxon>
        <taxon>Euteleostomi</taxon>
        <taxon>Actinopterygii</taxon>
        <taxon>Neopterygii</taxon>
        <taxon>Teleostei</taxon>
        <taxon>Osteoglossocephala</taxon>
        <taxon>Osteoglossomorpha</taxon>
        <taxon>Osteoglossiformes</taxon>
        <taxon>Osteoglossidae</taxon>
        <taxon>Scleropages</taxon>
    </lineage>
</organism>
<reference evidence="4 5" key="1">
    <citation type="submission" date="2015-08" db="EMBL/GenBank/DDBJ databases">
        <title>The genome of the Asian arowana (Scleropages formosus).</title>
        <authorList>
            <person name="Tan M.H."/>
            <person name="Gan H.M."/>
            <person name="Croft L.J."/>
            <person name="Austin C.M."/>
        </authorList>
    </citation>
    <scope>NUCLEOTIDE SEQUENCE [LARGE SCALE GENOMIC DNA]</scope>
    <source>
        <strain evidence="4">Aro1</strain>
    </source>
</reference>
<feature type="region of interest" description="Disordered" evidence="3">
    <location>
        <begin position="12"/>
        <end position="36"/>
    </location>
</feature>
<dbReference type="PRINTS" id="PR00449">
    <property type="entry name" value="RASTRNSFRMNG"/>
</dbReference>
<gene>
    <name evidence="4" type="ORF">Z043_105947</name>
</gene>
<dbReference type="GO" id="GO:0003924">
    <property type="term" value="F:GTPase activity"/>
    <property type="evidence" value="ECO:0007669"/>
    <property type="project" value="InterPro"/>
</dbReference>
<dbReference type="EMBL" id="JARO02001635">
    <property type="protein sequence ID" value="KPP74854.1"/>
    <property type="molecule type" value="Genomic_DNA"/>
</dbReference>
<dbReference type="GO" id="GO:0005525">
    <property type="term" value="F:GTP binding"/>
    <property type="evidence" value="ECO:0007669"/>
    <property type="project" value="UniProtKB-KW"/>
</dbReference>
<evidence type="ECO:0000313" key="4">
    <source>
        <dbReference type="EMBL" id="KPP74854.1"/>
    </source>
</evidence>
<dbReference type="NCBIfam" id="TIGR00231">
    <property type="entry name" value="small_GTP"/>
    <property type="match status" value="1"/>
</dbReference>
<dbReference type="PANTHER" id="PTHR24072">
    <property type="entry name" value="RHO FAMILY GTPASE"/>
    <property type="match status" value="1"/>
</dbReference>
<dbReference type="Pfam" id="PF00071">
    <property type="entry name" value="Ras"/>
    <property type="match status" value="1"/>
</dbReference>
<dbReference type="InterPro" id="IPR027417">
    <property type="entry name" value="P-loop_NTPase"/>
</dbReference>
<keyword evidence="2" id="KW-0342">GTP-binding</keyword>
<evidence type="ECO:0000256" key="2">
    <source>
        <dbReference type="ARBA" id="ARBA00023134"/>
    </source>
</evidence>
<dbReference type="AlphaFoldDB" id="A0A0P7VMW6"/>
<evidence type="ECO:0000313" key="5">
    <source>
        <dbReference type="Proteomes" id="UP000034805"/>
    </source>
</evidence>
<evidence type="ECO:0000256" key="1">
    <source>
        <dbReference type="ARBA" id="ARBA00022741"/>
    </source>
</evidence>
<name>A0A0P7VMW6_SCLFO</name>
<dbReference type="SUPFAM" id="SSF52540">
    <property type="entry name" value="P-loop containing nucleoside triphosphate hydrolases"/>
    <property type="match status" value="1"/>
</dbReference>
<proteinExistence type="predicted"/>
<protein>
    <recommendedName>
        <fullName evidence="6">Rho-related GTP-binding protein RhoE-like</fullName>
    </recommendedName>
</protein>
<dbReference type="Gene3D" id="3.40.50.300">
    <property type="entry name" value="P-loop containing nucleotide triphosphate hydrolases"/>
    <property type="match status" value="1"/>
</dbReference>
<evidence type="ECO:0000256" key="3">
    <source>
        <dbReference type="SAM" id="MobiDB-lite"/>
    </source>
</evidence>
<sequence>MCLCVCSCRAPPPATENSMKERRGPQQQAAAHGGMDAGPSVKCKIVVVGDSECGKTALLHVFAKDCFPENYVPTVFENYTASFEIDTQRIELSLWDTSGESLRPSIHLCCSAAPPFWTGIHRCPT</sequence>
<dbReference type="SMART" id="SM00174">
    <property type="entry name" value="RHO"/>
    <property type="match status" value="1"/>
</dbReference>
<comment type="caution">
    <text evidence="4">The sequence shown here is derived from an EMBL/GenBank/DDBJ whole genome shotgun (WGS) entry which is preliminary data.</text>
</comment>
<keyword evidence="1" id="KW-0547">Nucleotide-binding</keyword>
<dbReference type="InterPro" id="IPR005225">
    <property type="entry name" value="Small_GTP-bd"/>
</dbReference>
<evidence type="ECO:0008006" key="6">
    <source>
        <dbReference type="Google" id="ProtNLM"/>
    </source>
</evidence>
<dbReference type="InterPro" id="IPR001806">
    <property type="entry name" value="Small_GTPase"/>
</dbReference>
<dbReference type="GO" id="GO:0007264">
    <property type="term" value="P:small GTPase-mediated signal transduction"/>
    <property type="evidence" value="ECO:0007669"/>
    <property type="project" value="InterPro"/>
</dbReference>